<dbReference type="SUPFAM" id="SSF56801">
    <property type="entry name" value="Acetyl-CoA synthetase-like"/>
    <property type="match status" value="1"/>
</dbReference>
<protein>
    <recommendedName>
        <fullName evidence="1">AMP-dependent synthetase/ligase domain-containing protein</fullName>
    </recommendedName>
</protein>
<reference evidence="2" key="1">
    <citation type="submission" date="2019-08" db="EMBL/GenBank/DDBJ databases">
        <authorList>
            <person name="Kucharzyk K."/>
            <person name="Murdoch R.W."/>
            <person name="Higgins S."/>
            <person name="Loffler F."/>
        </authorList>
    </citation>
    <scope>NUCLEOTIDE SEQUENCE</scope>
</reference>
<organism evidence="2">
    <name type="scientific">bioreactor metagenome</name>
    <dbReference type="NCBI Taxonomy" id="1076179"/>
    <lineage>
        <taxon>unclassified sequences</taxon>
        <taxon>metagenomes</taxon>
        <taxon>ecological metagenomes</taxon>
    </lineage>
</organism>
<feature type="domain" description="AMP-dependent synthetase/ligase" evidence="1">
    <location>
        <begin position="89"/>
        <end position="363"/>
    </location>
</feature>
<accession>A0A644XCR6</accession>
<dbReference type="PANTHER" id="PTHR36932">
    <property type="entry name" value="CAPSULAR POLYSACCHARIDE BIOSYNTHESIS PROTEIN"/>
    <property type="match status" value="1"/>
</dbReference>
<gene>
    <name evidence="2" type="ORF">SDC9_59935</name>
</gene>
<dbReference type="AlphaFoldDB" id="A0A644XCR6"/>
<proteinExistence type="predicted"/>
<dbReference type="EMBL" id="VSSQ01002140">
    <property type="protein sequence ID" value="MPM13578.1"/>
    <property type="molecule type" value="Genomic_DNA"/>
</dbReference>
<dbReference type="InterPro" id="IPR042099">
    <property type="entry name" value="ANL_N_sf"/>
</dbReference>
<dbReference type="Gene3D" id="3.40.50.12780">
    <property type="entry name" value="N-terminal domain of ligase-like"/>
    <property type="match status" value="1"/>
</dbReference>
<dbReference type="PANTHER" id="PTHR36932:SF1">
    <property type="entry name" value="CAPSULAR POLYSACCHARIDE BIOSYNTHESIS PROTEIN"/>
    <property type="match status" value="1"/>
</dbReference>
<comment type="caution">
    <text evidence="2">The sequence shown here is derived from an EMBL/GenBank/DDBJ whole genome shotgun (WGS) entry which is preliminary data.</text>
</comment>
<dbReference type="InterPro" id="IPR000873">
    <property type="entry name" value="AMP-dep_synth/lig_dom"/>
</dbReference>
<evidence type="ECO:0000313" key="2">
    <source>
        <dbReference type="EMBL" id="MPM13578.1"/>
    </source>
</evidence>
<dbReference type="Pfam" id="PF00501">
    <property type="entry name" value="AMP-binding"/>
    <property type="match status" value="1"/>
</dbReference>
<sequence length="506" mass="58991">MGKASNPCSDGFASKRIEDMLMNALWNNFVGDFMSTLMNKIKKFYTDIPLWVTNIAAPIFYLIPQKTRYGKIFNNQLNLLKNQEYLDKKEMDFQVNTSFIKLINHAYENVSYYRKVFDENGIKLEDIRTVNDINKLPFLTKEDLVNYKEELIASNVDREKLLYITTSGSTGNPVGLYVDPDSTMKEWAYTNYIWSRVGYKPDSSRLILRGKTFWSQKRKGENWQYDALRKELSCNIFDLNESNLESYCRAIEKYKPEFIHGYMSATYVLCKYLEKRNVKMEHKFKAVLAVSENIIESQKEYVEKILGCRVFSFYGHSERLVIAGECEYSSDYHIEPLYGYAEIVDENGNQIKDNRMGELVATGFCNKGMPMIRYRTGDMASWSNDSECKCGRSHLRLAGVHGRWKQDVLVNKDGALVSLTALNMHSDVFDDIIRFQFHQKTPGEVTLKIVPCRLFEEHDLMRILEQLEEKTQQKINYKIEIVDEIKTKKNGKYAIVVQNLAIDIYR</sequence>
<dbReference type="InterPro" id="IPR053158">
    <property type="entry name" value="CapK_Type1_Caps_Biosynth"/>
</dbReference>
<evidence type="ECO:0000259" key="1">
    <source>
        <dbReference type="Pfam" id="PF00501"/>
    </source>
</evidence>
<name>A0A644XCR6_9ZZZZ</name>